<dbReference type="InterPro" id="IPR009163">
    <property type="entry name" value="Ap4A_phos1/2"/>
</dbReference>
<evidence type="ECO:0000259" key="2">
    <source>
        <dbReference type="Pfam" id="PF19327"/>
    </source>
</evidence>
<proteinExistence type="predicted"/>
<keyword evidence="3" id="KW-0808">Transferase</keyword>
<accession>A0ABP9M818</accession>
<dbReference type="InterPro" id="IPR019200">
    <property type="entry name" value="ATP_adenylylTrfase_C"/>
</dbReference>
<dbReference type="PANTHER" id="PTHR38420:SF1">
    <property type="entry name" value="PUTATIVE (AFU_ORTHOLOGUE AFUA_5G14690)-RELATED"/>
    <property type="match status" value="1"/>
</dbReference>
<name>A0ABP9M818_9BURK</name>
<keyword evidence="4" id="KW-1185">Reference proteome</keyword>
<organism evidence="3 4">
    <name type="scientific">Paenalcaligenes hermetiae</name>
    <dbReference type="NCBI Taxonomy" id="1157987"/>
    <lineage>
        <taxon>Bacteria</taxon>
        <taxon>Pseudomonadati</taxon>
        <taxon>Pseudomonadota</taxon>
        <taxon>Betaproteobacteria</taxon>
        <taxon>Burkholderiales</taxon>
        <taxon>Alcaligenaceae</taxon>
        <taxon>Paenalcaligenes</taxon>
    </lineage>
</organism>
<dbReference type="InterPro" id="IPR045759">
    <property type="entry name" value="Ap4A_phos1/2_N"/>
</dbReference>
<evidence type="ECO:0000313" key="3">
    <source>
        <dbReference type="EMBL" id="GAA5089954.1"/>
    </source>
</evidence>
<dbReference type="SUPFAM" id="SSF54197">
    <property type="entry name" value="HIT-like"/>
    <property type="match status" value="1"/>
</dbReference>
<dbReference type="InterPro" id="IPR036265">
    <property type="entry name" value="HIT-like_sf"/>
</dbReference>
<dbReference type="PIRSF" id="PIRSF000846">
    <property type="entry name" value="ATP_adenylyltr"/>
    <property type="match status" value="1"/>
</dbReference>
<reference evidence="4" key="1">
    <citation type="journal article" date="2019" name="Int. J. Syst. Evol. Microbiol.">
        <title>The Global Catalogue of Microorganisms (GCM) 10K type strain sequencing project: providing services to taxonomists for standard genome sequencing and annotation.</title>
        <authorList>
            <consortium name="The Broad Institute Genomics Platform"/>
            <consortium name="The Broad Institute Genome Sequencing Center for Infectious Disease"/>
            <person name="Wu L."/>
            <person name="Ma J."/>
        </authorList>
    </citation>
    <scope>NUCLEOTIDE SEQUENCE [LARGE SCALE GENOMIC DNA]</scope>
    <source>
        <strain evidence="4">JCM 18423</strain>
    </source>
</reference>
<protein>
    <submittedName>
        <fullName evidence="3">ATP adenylyltransferase</fullName>
    </submittedName>
</protein>
<feature type="domain" description="Ap4A phosphorylase 1/2 N-terminal" evidence="2">
    <location>
        <begin position="5"/>
        <end position="167"/>
    </location>
</feature>
<sequence length="286" mass="32131">MLSLHAIDQRMQHALASGDLQPIEFQAHQVPAKDMLFHVCWVPALSVKDKSKPAGFPGGPRDPNFNPFLPPDPQLTVGKLGDYHHVVLNKFPVCAHHLVLPRIEFAEQCSVLQYEDFLAWAWLLTELQGLGFYNGGEEAGASQRHLHVQWIPPAVDNASLLPFVQVLDADQDLVIQSHPCWGFRHAFIYVGLSEDAHEYARNLYQAYQLGCQKLGLQCDDQGLMPPMNILVQDGWLLIVPRVYEQIHDIPLNALSFAGMIYVREQEHIDLVKTKGVLPLLAAVTRV</sequence>
<keyword evidence="3" id="KW-0548">Nucleotidyltransferase</keyword>
<dbReference type="EMBL" id="BAABKD010000009">
    <property type="protein sequence ID" value="GAA5089954.1"/>
    <property type="molecule type" value="Genomic_DNA"/>
</dbReference>
<feature type="domain" description="ATP adenylyltransferase C-terminal" evidence="1">
    <location>
        <begin position="183"/>
        <end position="283"/>
    </location>
</feature>
<dbReference type="InterPro" id="IPR043171">
    <property type="entry name" value="Ap4A_phos1/2-like"/>
</dbReference>
<evidence type="ECO:0000259" key="1">
    <source>
        <dbReference type="Pfam" id="PF09830"/>
    </source>
</evidence>
<dbReference type="Gene3D" id="3.30.428.70">
    <property type="match status" value="1"/>
</dbReference>
<dbReference type="Proteomes" id="UP001500227">
    <property type="component" value="Unassembled WGS sequence"/>
</dbReference>
<dbReference type="PANTHER" id="PTHR38420">
    <property type="entry name" value="AP-4-A PHOSPHORYLASE II"/>
    <property type="match status" value="1"/>
</dbReference>
<comment type="caution">
    <text evidence="3">The sequence shown here is derived from an EMBL/GenBank/DDBJ whole genome shotgun (WGS) entry which is preliminary data.</text>
</comment>
<dbReference type="Pfam" id="PF19327">
    <property type="entry name" value="Ap4A_phos_N"/>
    <property type="match status" value="1"/>
</dbReference>
<dbReference type="RefSeq" id="WP_345370588.1">
    <property type="nucleotide sequence ID" value="NZ_BAABKD010000009.1"/>
</dbReference>
<dbReference type="GO" id="GO:0016779">
    <property type="term" value="F:nucleotidyltransferase activity"/>
    <property type="evidence" value="ECO:0007669"/>
    <property type="project" value="UniProtKB-KW"/>
</dbReference>
<dbReference type="Pfam" id="PF09830">
    <property type="entry name" value="ATP_transf"/>
    <property type="match status" value="1"/>
</dbReference>
<gene>
    <name evidence="3" type="ORF">GCM10023337_13570</name>
</gene>
<evidence type="ECO:0000313" key="4">
    <source>
        <dbReference type="Proteomes" id="UP001500227"/>
    </source>
</evidence>